<dbReference type="Pfam" id="PF20908">
    <property type="entry name" value="UfSP2_N"/>
    <property type="match status" value="1"/>
</dbReference>
<dbReference type="Proteomes" id="UP000829720">
    <property type="component" value="Unassembled WGS sequence"/>
</dbReference>
<dbReference type="EMBL" id="JAERUA010000018">
    <property type="protein sequence ID" value="KAI1887582.1"/>
    <property type="molecule type" value="Genomic_DNA"/>
</dbReference>
<keyword evidence="3" id="KW-1185">Reference proteome</keyword>
<gene>
    <name evidence="2" type="ORF">AGOR_G00191790</name>
</gene>
<evidence type="ECO:0000313" key="3">
    <source>
        <dbReference type="Proteomes" id="UP000829720"/>
    </source>
</evidence>
<comment type="caution">
    <text evidence="2">The sequence shown here is derived from an EMBL/GenBank/DDBJ whole genome shotgun (WGS) entry which is preliminary data.</text>
</comment>
<protein>
    <recommendedName>
        <fullName evidence="1">UFSP2 second domain-containing protein</fullName>
    </recommendedName>
</protein>
<accession>A0A8T3CVE1</accession>
<feature type="domain" description="UFSP2 second" evidence="1">
    <location>
        <begin position="36"/>
        <end position="145"/>
    </location>
</feature>
<name>A0A8T3CVE1_9TELE</name>
<dbReference type="AlphaFoldDB" id="A0A8T3CVE1"/>
<reference evidence="2" key="1">
    <citation type="submission" date="2021-01" db="EMBL/GenBank/DDBJ databases">
        <authorList>
            <person name="Zahm M."/>
            <person name="Roques C."/>
            <person name="Cabau C."/>
            <person name="Klopp C."/>
            <person name="Donnadieu C."/>
            <person name="Jouanno E."/>
            <person name="Lampietro C."/>
            <person name="Louis A."/>
            <person name="Herpin A."/>
            <person name="Echchiki A."/>
            <person name="Berthelot C."/>
            <person name="Parey E."/>
            <person name="Roest-Crollius H."/>
            <person name="Braasch I."/>
            <person name="Postlethwait J."/>
            <person name="Bobe J."/>
            <person name="Montfort J."/>
            <person name="Bouchez O."/>
            <person name="Begum T."/>
            <person name="Mejri S."/>
            <person name="Adams A."/>
            <person name="Chen W.-J."/>
            <person name="Guiguen Y."/>
        </authorList>
    </citation>
    <scope>NUCLEOTIDE SEQUENCE</scope>
    <source>
        <tissue evidence="2">Blood</tissue>
    </source>
</reference>
<sequence>MVVADVGSIIFRLSGGLELTCQLDSTDEPSVRQSVSRAFQCLCSKVRSESLVFSIRNSPLLIWPNKGTHIIPDEVKENTPCKDIQHHIQAEENDSGKKSSKKKDRKNATTCVINIDLMMEATGPVQLSAPTLTTENRKQHSVCMIFL</sequence>
<evidence type="ECO:0000313" key="2">
    <source>
        <dbReference type="EMBL" id="KAI1887582.1"/>
    </source>
</evidence>
<evidence type="ECO:0000259" key="1">
    <source>
        <dbReference type="Pfam" id="PF20908"/>
    </source>
</evidence>
<organism evidence="2 3">
    <name type="scientific">Albula goreensis</name>
    <dbReference type="NCBI Taxonomy" id="1534307"/>
    <lineage>
        <taxon>Eukaryota</taxon>
        <taxon>Metazoa</taxon>
        <taxon>Chordata</taxon>
        <taxon>Craniata</taxon>
        <taxon>Vertebrata</taxon>
        <taxon>Euteleostomi</taxon>
        <taxon>Actinopterygii</taxon>
        <taxon>Neopterygii</taxon>
        <taxon>Teleostei</taxon>
        <taxon>Albuliformes</taxon>
        <taxon>Albulidae</taxon>
        <taxon>Albula</taxon>
    </lineage>
</organism>
<proteinExistence type="predicted"/>
<dbReference type="InterPro" id="IPR049387">
    <property type="entry name" value="UFSP2-like_2nd"/>
</dbReference>